<evidence type="ECO:0000256" key="1">
    <source>
        <dbReference type="SAM" id="Phobius"/>
    </source>
</evidence>
<accession>A0A7W2FQ03</accession>
<dbReference type="InterPro" id="IPR025263">
    <property type="entry name" value="YhdP_central"/>
</dbReference>
<dbReference type="InterPro" id="IPR011836">
    <property type="entry name" value="YhdP"/>
</dbReference>
<keyword evidence="4" id="KW-1185">Reference proteome</keyword>
<protein>
    <submittedName>
        <fullName evidence="3">TIGR02099 family protein</fullName>
    </submittedName>
</protein>
<gene>
    <name evidence="3" type="ORF">H2O73_07180</name>
</gene>
<keyword evidence="1" id="KW-0472">Membrane</keyword>
<reference evidence="3 4" key="1">
    <citation type="submission" date="2020-07" db="EMBL/GenBank/DDBJ databases">
        <title>Vibrio marinisediminis sp. nov., isolated from marine sediment.</title>
        <authorList>
            <person name="Ji X."/>
        </authorList>
    </citation>
    <scope>NUCLEOTIDE SEQUENCE [LARGE SCALE GENOMIC DNA]</scope>
    <source>
        <strain evidence="3 4">404</strain>
    </source>
</reference>
<dbReference type="PANTHER" id="PTHR38690:SF1">
    <property type="entry name" value="PROTEASE"/>
    <property type="match status" value="1"/>
</dbReference>
<dbReference type="RefSeq" id="WP_182108040.1">
    <property type="nucleotide sequence ID" value="NZ_JACFYF010000003.1"/>
</dbReference>
<dbReference type="PANTHER" id="PTHR38690">
    <property type="entry name" value="PROTEASE-RELATED"/>
    <property type="match status" value="1"/>
</dbReference>
<dbReference type="EMBL" id="JACFYF010000003">
    <property type="protein sequence ID" value="MBA5762118.1"/>
    <property type="molecule type" value="Genomic_DNA"/>
</dbReference>
<proteinExistence type="predicted"/>
<evidence type="ECO:0000313" key="3">
    <source>
        <dbReference type="EMBL" id="MBA5762118.1"/>
    </source>
</evidence>
<evidence type="ECO:0000259" key="2">
    <source>
        <dbReference type="Pfam" id="PF13116"/>
    </source>
</evidence>
<feature type="domain" description="YhdP central" evidence="2">
    <location>
        <begin position="1"/>
        <end position="1269"/>
    </location>
</feature>
<keyword evidence="1" id="KW-0812">Transmembrane</keyword>
<sequence>MSATFNRIAQGLLWVFLAAMVILAIAVTTLRITLPQLNHFQKEIQTWVNQGTGLEFEIGEISGFWRNTHPSISLVDVRAKTPEGSGIGFSAQAVEVEFDLFQSLFQLEPVVADLSVHALNIDVRSIQWVETNDTPKLSPQGEQQNVVEQLDKLLLRQLDHFSLKDSSVQFTGIDGTERRLDIAQLKWNNQGRHHAAEGEITIPEAKLNSLDVKANFMDHGSLLDVTGEFYLSAENILITPWLTEYLQHETGIEKGAVSLNTWVTLYHSKPVSAYLEVLPSELIWQEGARHELMFESGVFVLEPSGEGWQVNAHSLKLRTDDIEWPELDIAFNWQSDKWLLNASQLDLAAISPLVKLAPESSSVSELLQKFALSGQLEDIRVQMADEIESIKYSAKLEQGKMQQWELLPGINHLEVQVSGHYQQALAKARIIDDVLPYGDVFQAPLRIKQGEVDLVWQNLGEQGWRLWSDKVTVSTPDLQALGAFRLDFPTNQSPFLSFYAEADLFNAGETWRYLPAPALGQELTDYLSTAIQGGKADTAKLLWYGELADFPYQKNDGMFQAWVGLKDGTFSFDTTWPAITNLQLDLLFQNDEMHLDSHSAQLRGVYANRITGRIPELAENGHIEIEASVVGNGDKVRDYMTASPLVDSVGAALTTLQVEGKVSSKFQLKVPFEDFDTRAWGYAELKNNHVTIDAPPMELDNVSGRVEFDNDVVKAAGLSAKLLNQPIAIDFNGESSNTGYNVDIDVLGDWQIKPLAPYVGAQWLKPVSGHVPWQSNIDIQLNDVGFTYQIDASADMQMLASDYPYPLQRTMGEKGKAKLQASGNQEAVAARLQLPDFKYQAEIDIRPDTPKLTATNLVLGKGSFKISPIVGHHLQVRSAQFDMDAWLDALTLPEPQKPSILAKLNTPTIPTPERIDLNVDELKLAGIAWNDVDFDARRKNLGWHMKLDSQEAQGEASYLEPYDLSVKLDHLHLFFPELEDQNVQRRSLLEAEDPSLPMVTEFDRKLHQKLPNITLAIDDFWVQGYKLGQAHLDLQRQGNTLQWRDLSLKSGSSQVNVTGSWLLEGDKSTTSMQLALSGDNNTEVMERFGITSGIQKAPFDIRAKLKWDGAPWSLRVSSLSGNVQTELGKGLISDVSGAARLLGLFSLDSIIRKMKLDFSDVFDKGMAFNSITGSGEIKNGIFLTNDIRMDAVAGEMNIKGLANLNSRTVDAEVNFVPDITSGIPVLSAFAVTPQTALYVLAITTVISPVVEVFTQVDYEVKGPLDAPVVKEVSRSKGEFKLPKKLLDAVN</sequence>
<name>A0A7W2FQ03_9VIBR</name>
<evidence type="ECO:0000313" key="4">
    <source>
        <dbReference type="Proteomes" id="UP000571701"/>
    </source>
</evidence>
<dbReference type="NCBIfam" id="TIGR02099">
    <property type="entry name" value="YhdP family protein"/>
    <property type="match status" value="1"/>
</dbReference>
<keyword evidence="1" id="KW-1133">Transmembrane helix</keyword>
<organism evidence="3 4">
    <name type="scientific">Vibrio marinisediminis</name>
    <dbReference type="NCBI Taxonomy" id="2758441"/>
    <lineage>
        <taxon>Bacteria</taxon>
        <taxon>Pseudomonadati</taxon>
        <taxon>Pseudomonadota</taxon>
        <taxon>Gammaproteobacteria</taxon>
        <taxon>Vibrionales</taxon>
        <taxon>Vibrionaceae</taxon>
        <taxon>Vibrio</taxon>
    </lineage>
</organism>
<comment type="caution">
    <text evidence="3">The sequence shown here is derived from an EMBL/GenBank/DDBJ whole genome shotgun (WGS) entry which is preliminary data.</text>
</comment>
<dbReference type="Proteomes" id="UP000571701">
    <property type="component" value="Unassembled WGS sequence"/>
</dbReference>
<dbReference type="Pfam" id="PF13116">
    <property type="entry name" value="YhdP"/>
    <property type="match status" value="1"/>
</dbReference>
<feature type="transmembrane region" description="Helical" evidence="1">
    <location>
        <begin position="12"/>
        <end position="34"/>
    </location>
</feature>